<keyword evidence="4 11" id="KW-0831">Ubiquinone biosynthesis</keyword>
<dbReference type="InterPro" id="IPR010971">
    <property type="entry name" value="UbiH/COQ6"/>
</dbReference>
<comment type="cofactor">
    <cofactor evidence="1 11">
        <name>FAD</name>
        <dbReference type="ChEBI" id="CHEBI:57692"/>
    </cofactor>
</comment>
<feature type="domain" description="FAD-binding" evidence="12">
    <location>
        <begin position="36"/>
        <end position="244"/>
    </location>
</feature>
<dbReference type="FunFam" id="3.50.50.60:FF:000021">
    <property type="entry name" value="Ubiquinone biosynthesis monooxygenase COQ6"/>
    <property type="match status" value="1"/>
</dbReference>
<dbReference type="InterPro" id="IPR002938">
    <property type="entry name" value="FAD-bd"/>
</dbReference>
<dbReference type="GO" id="GO:0016712">
    <property type="term" value="F:oxidoreductase activity, acting on paired donors, with incorporation or reduction of molecular oxygen, reduced flavin or flavoprotein as one donor, and incorporation of one atom of oxygen"/>
    <property type="evidence" value="ECO:0007669"/>
    <property type="project" value="UniProtKB-UniRule"/>
</dbReference>
<sequence length="485" mass="53146">MIRNLIKFKYTAGTGGIGRSLSRYYCTNSGSNREQYDVVIVGGGLVGSAMACSLGSSPNTAHLKVALIEGAPIQSVQETIVSPVPDIRTISFNQQTIQLFKDIGAWDIIKSTNRVNPFTQVRVWDTSGFGGVHFGSSSNDIASMDTLEQEYMGYIIENKVVTASLLERAKSLPNITVRSPLSVQSLENYDINQQAASTSTAGSLPIVRLKDNSEISAKLIIGADGGNSVLKKQLGISSMGKSYNQKAVVCTLKLGVDQCDSLYQRFLTTGPIALLPLAGGYANIIWSTNNLHANYLLELDDESFLQQVKHSFLSGDKPSSTDFLGQLFNNYINLNPTNLSGNELYLPPIESLVSKRASFPLRTDHTFEYTHSRLCFIGDASHLVHPMAGQGVNLGMADVKSLSKKIGESVRSGYDIGDSMMLKTFEEERKTENMKMMLSIDTLFNIFNNNTLPMVAMRNFGMSFLNHITPLKKIIVDVSKGKKIF</sequence>
<comment type="function">
    <text evidence="11">FAD-dependent monooxygenase required for two non-consecutive steps during ubiquinone biosynthesis. Required for the C5-ring hydroxylation during ubiquinone biosynthesis by catalyzing the hydroxylation of 4-hydroxy-3-(all-trans-polyprenyl)benzoic acid to 3,4-dihydroxy-5-(all-trans-polyprenyl)benzoic acid. Also acts downstream of coq4, for the C1-hydroxylation during ubiquinone biosynthesis by catalyzing the hydroxylation of 2-methoxy-6-(all-trans-polyprenyl)phenol to 2-methoxy-6-(all-trans-polyprenyl)benzene-1,4-diol. The electrons required for the hydroxylation reaction are funneled indirectly to coq6 from NADPH via a ferredoxin/ferredoxin reductase system.</text>
</comment>
<comment type="similarity">
    <text evidence="2 11">Belongs to the UbiH/COQ6 family.</text>
</comment>
<dbReference type="UniPathway" id="UPA00232"/>
<name>A0A8J4UYX2_9MYCE</name>
<keyword evidence="7 11" id="KW-0560">Oxidoreductase</keyword>
<keyword evidence="5 11" id="KW-0999">Mitochondrion inner membrane</keyword>
<dbReference type="EMBL" id="AJWJ01000186">
    <property type="protein sequence ID" value="KAF2073725.1"/>
    <property type="molecule type" value="Genomic_DNA"/>
</dbReference>
<comment type="subunit">
    <text evidence="11">Component of a multi-subunit COQ enzyme complex.</text>
</comment>
<dbReference type="PRINTS" id="PR00420">
    <property type="entry name" value="RNGMNOXGNASE"/>
</dbReference>
<dbReference type="Proteomes" id="UP000695562">
    <property type="component" value="Unassembled WGS sequence"/>
</dbReference>
<dbReference type="GO" id="GO:0120538">
    <property type="term" value="F:2-methoxy-6-polyprenolphenol 4-hydroxylase activity"/>
    <property type="evidence" value="ECO:0007669"/>
    <property type="project" value="UniProtKB-EC"/>
</dbReference>
<comment type="pathway">
    <text evidence="11">Cofactor biosynthesis; ubiquinone biosynthesis.</text>
</comment>
<evidence type="ECO:0000256" key="2">
    <source>
        <dbReference type="ARBA" id="ARBA00005349"/>
    </source>
</evidence>
<dbReference type="InterPro" id="IPR000689">
    <property type="entry name" value="UbQ_mOase_COQ6"/>
</dbReference>
<keyword evidence="14" id="KW-1185">Reference proteome</keyword>
<evidence type="ECO:0000256" key="5">
    <source>
        <dbReference type="ARBA" id="ARBA00022792"/>
    </source>
</evidence>
<comment type="caution">
    <text evidence="13">The sequence shown here is derived from an EMBL/GenBank/DDBJ whole genome shotgun (WGS) entry which is preliminary data.</text>
</comment>
<evidence type="ECO:0000256" key="9">
    <source>
        <dbReference type="ARBA" id="ARBA00023128"/>
    </source>
</evidence>
<keyword evidence="8 11" id="KW-0503">Monooxygenase</keyword>
<organism evidence="13 14">
    <name type="scientific">Polysphondylium violaceum</name>
    <dbReference type="NCBI Taxonomy" id="133409"/>
    <lineage>
        <taxon>Eukaryota</taxon>
        <taxon>Amoebozoa</taxon>
        <taxon>Evosea</taxon>
        <taxon>Eumycetozoa</taxon>
        <taxon>Dictyostelia</taxon>
        <taxon>Dictyosteliales</taxon>
        <taxon>Dictyosteliaceae</taxon>
        <taxon>Polysphondylium</taxon>
    </lineage>
</organism>
<evidence type="ECO:0000256" key="11">
    <source>
        <dbReference type="HAMAP-Rule" id="MF_03193"/>
    </source>
</evidence>
<dbReference type="GO" id="GO:0106364">
    <property type="term" value="F:4-hydroxy-3-all-trans-polyprenylbenzoate oxygenase activity"/>
    <property type="evidence" value="ECO:0007669"/>
    <property type="project" value="UniProtKB-EC"/>
</dbReference>
<accession>A0A8J4UYX2</accession>
<dbReference type="PANTHER" id="PTHR43876">
    <property type="entry name" value="UBIQUINONE BIOSYNTHESIS MONOOXYGENASE COQ6, MITOCHONDRIAL"/>
    <property type="match status" value="1"/>
</dbReference>
<dbReference type="NCBIfam" id="TIGR01988">
    <property type="entry name" value="Ubi-OHases"/>
    <property type="match status" value="1"/>
</dbReference>
<dbReference type="GO" id="GO:0071949">
    <property type="term" value="F:FAD binding"/>
    <property type="evidence" value="ECO:0007669"/>
    <property type="project" value="InterPro"/>
</dbReference>
<dbReference type="OrthoDB" id="683240at2759"/>
<dbReference type="InterPro" id="IPR036188">
    <property type="entry name" value="FAD/NAD-bd_sf"/>
</dbReference>
<gene>
    <name evidence="11" type="primary">coq6</name>
    <name evidence="13" type="ORF">CYY_004958</name>
</gene>
<dbReference type="GO" id="GO:0031314">
    <property type="term" value="C:extrinsic component of mitochondrial inner membrane"/>
    <property type="evidence" value="ECO:0007669"/>
    <property type="project" value="UniProtKB-UniRule"/>
</dbReference>
<comment type="catalytic activity">
    <reaction evidence="11">
        <text>a 4-hydroxy-3-(all-trans-polyprenyl)benzoate + 2 reduced [2Fe-2S]-[ferredoxin] + O2 + 2 H(+) = a 3,4-dihydroxy-5-(all-trans-polyprenyl)benzoate + 2 oxidized [2Fe-2S]-[ferredoxin] + H2O</text>
        <dbReference type="Rhea" id="RHEA:81195"/>
        <dbReference type="Rhea" id="RHEA-COMP:9514"/>
        <dbReference type="Rhea" id="RHEA-COMP:10000"/>
        <dbReference type="Rhea" id="RHEA-COMP:10001"/>
        <dbReference type="Rhea" id="RHEA-COMP:10930"/>
        <dbReference type="ChEBI" id="CHEBI:15377"/>
        <dbReference type="ChEBI" id="CHEBI:15378"/>
        <dbReference type="ChEBI" id="CHEBI:15379"/>
        <dbReference type="ChEBI" id="CHEBI:33737"/>
        <dbReference type="ChEBI" id="CHEBI:33738"/>
        <dbReference type="ChEBI" id="CHEBI:64694"/>
        <dbReference type="ChEBI" id="CHEBI:78396"/>
        <dbReference type="EC" id="1.14.15.45"/>
    </reaction>
</comment>
<evidence type="ECO:0000256" key="1">
    <source>
        <dbReference type="ARBA" id="ARBA00001974"/>
    </source>
</evidence>
<keyword evidence="10 11" id="KW-0472">Membrane</keyword>
<dbReference type="Pfam" id="PF01494">
    <property type="entry name" value="FAD_binding_3"/>
    <property type="match status" value="2"/>
</dbReference>
<evidence type="ECO:0000313" key="14">
    <source>
        <dbReference type="Proteomes" id="UP000695562"/>
    </source>
</evidence>
<dbReference type="EC" id="1.14.15.45" evidence="11"/>
<feature type="domain" description="FAD-binding" evidence="12">
    <location>
        <begin position="353"/>
        <end position="435"/>
    </location>
</feature>
<dbReference type="InterPro" id="IPR051205">
    <property type="entry name" value="UbiH/COQ6_monooxygenase"/>
</dbReference>
<comment type="subcellular location">
    <subcellularLocation>
        <location evidence="11">Mitochondrion inner membrane</location>
        <topology evidence="11">Peripheral membrane protein</topology>
        <orientation evidence="11">Matrix side</orientation>
    </subcellularLocation>
</comment>
<reference evidence="13" key="1">
    <citation type="submission" date="2020-01" db="EMBL/GenBank/DDBJ databases">
        <title>Development of genomics and gene disruption for Polysphondylium violaceum indicates a role for the polyketide synthase stlB in stalk morphogenesis.</title>
        <authorList>
            <person name="Narita B."/>
            <person name="Kawabe Y."/>
            <person name="Kin K."/>
            <person name="Saito T."/>
            <person name="Gibbs R."/>
            <person name="Kuspa A."/>
            <person name="Muzny D."/>
            <person name="Queller D."/>
            <person name="Richards S."/>
            <person name="Strassman J."/>
            <person name="Sucgang R."/>
            <person name="Worley K."/>
            <person name="Schaap P."/>
        </authorList>
    </citation>
    <scope>NUCLEOTIDE SEQUENCE</scope>
    <source>
        <strain evidence="13">QSvi11</strain>
    </source>
</reference>
<evidence type="ECO:0000256" key="7">
    <source>
        <dbReference type="ARBA" id="ARBA00023002"/>
    </source>
</evidence>
<keyword evidence="9 11" id="KW-0496">Mitochondrion</keyword>
<evidence type="ECO:0000313" key="13">
    <source>
        <dbReference type="EMBL" id="KAF2073725.1"/>
    </source>
</evidence>
<evidence type="ECO:0000256" key="4">
    <source>
        <dbReference type="ARBA" id="ARBA00022688"/>
    </source>
</evidence>
<comment type="catalytic activity">
    <reaction evidence="11">
        <text>a 2-methoxy-6-(all-trans-polyprenyl)phenol + 2 reduced [2Fe-2S]-[ferredoxin] + O2 + 2 H(+) = a 2-methoxy-6-(all-trans-polyprenyl)benzene-1,4-diol + 2 oxidized [2Fe-2S]-[ferredoxin] + H2O</text>
        <dbReference type="Rhea" id="RHEA:81183"/>
        <dbReference type="Rhea" id="RHEA-COMP:9551"/>
        <dbReference type="Rhea" id="RHEA-COMP:10000"/>
        <dbReference type="Rhea" id="RHEA-COMP:10001"/>
        <dbReference type="Rhea" id="RHEA-COMP:10858"/>
        <dbReference type="ChEBI" id="CHEBI:15377"/>
        <dbReference type="ChEBI" id="CHEBI:15378"/>
        <dbReference type="ChEBI" id="CHEBI:15379"/>
        <dbReference type="ChEBI" id="CHEBI:33737"/>
        <dbReference type="ChEBI" id="CHEBI:33738"/>
        <dbReference type="ChEBI" id="CHEBI:62731"/>
        <dbReference type="ChEBI" id="CHEBI:84166"/>
        <dbReference type="EC" id="1.14.15.46"/>
    </reaction>
</comment>
<evidence type="ECO:0000256" key="3">
    <source>
        <dbReference type="ARBA" id="ARBA00022630"/>
    </source>
</evidence>
<keyword evidence="3 11" id="KW-0285">Flavoprotein</keyword>
<evidence type="ECO:0000256" key="8">
    <source>
        <dbReference type="ARBA" id="ARBA00023033"/>
    </source>
</evidence>
<dbReference type="EC" id="1.14.15.46" evidence="11"/>
<dbReference type="AlphaFoldDB" id="A0A8J4UYX2"/>
<evidence type="ECO:0000256" key="6">
    <source>
        <dbReference type="ARBA" id="ARBA00022827"/>
    </source>
</evidence>
<dbReference type="SUPFAM" id="SSF51905">
    <property type="entry name" value="FAD/NAD(P)-binding domain"/>
    <property type="match status" value="1"/>
</dbReference>
<dbReference type="HAMAP" id="MF_03193">
    <property type="entry name" value="COQ6_monooxygenase"/>
    <property type="match status" value="1"/>
</dbReference>
<proteinExistence type="inferred from homology"/>
<evidence type="ECO:0000256" key="10">
    <source>
        <dbReference type="ARBA" id="ARBA00023136"/>
    </source>
</evidence>
<dbReference type="Gene3D" id="3.50.50.60">
    <property type="entry name" value="FAD/NAD(P)-binding domain"/>
    <property type="match status" value="2"/>
</dbReference>
<protein>
    <recommendedName>
        <fullName evidence="11">Ubiquinone biosynthesis monooxygenase COQ6, mitochondrial</fullName>
        <ecNumber evidence="11">1.14.15.45</ecNumber>
    </recommendedName>
    <alternativeName>
        <fullName evidence="11">2-methoxy-6-polyprenolphenol 4-hydroxylase</fullName>
        <ecNumber evidence="11">1.14.15.46</ecNumber>
    </alternativeName>
</protein>
<keyword evidence="6 11" id="KW-0274">FAD</keyword>
<dbReference type="PANTHER" id="PTHR43876:SF7">
    <property type="entry name" value="UBIQUINONE BIOSYNTHESIS MONOOXYGENASE COQ6, MITOCHONDRIAL"/>
    <property type="match status" value="1"/>
</dbReference>
<evidence type="ECO:0000259" key="12">
    <source>
        <dbReference type="Pfam" id="PF01494"/>
    </source>
</evidence>